<accession>A0A2P2J8U2</accession>
<evidence type="ECO:0000313" key="1">
    <source>
        <dbReference type="EMBL" id="MBW89906.1"/>
    </source>
</evidence>
<sequence>MLATVCHWRWPQRAQLCSPLLLPWQDCACPSEHMVFQAYICNTFEHRAFQLMTLRAHQDHTNFR</sequence>
<dbReference type="AlphaFoldDB" id="A0A2P2J8U2"/>
<name>A0A2P2J8U2_RHIMU</name>
<organism evidence="1">
    <name type="scientific">Rhizophora mucronata</name>
    <name type="common">Asiatic mangrove</name>
    <dbReference type="NCBI Taxonomy" id="61149"/>
    <lineage>
        <taxon>Eukaryota</taxon>
        <taxon>Viridiplantae</taxon>
        <taxon>Streptophyta</taxon>
        <taxon>Embryophyta</taxon>
        <taxon>Tracheophyta</taxon>
        <taxon>Spermatophyta</taxon>
        <taxon>Magnoliopsida</taxon>
        <taxon>eudicotyledons</taxon>
        <taxon>Gunneridae</taxon>
        <taxon>Pentapetalae</taxon>
        <taxon>rosids</taxon>
        <taxon>fabids</taxon>
        <taxon>Malpighiales</taxon>
        <taxon>Rhizophoraceae</taxon>
        <taxon>Rhizophora</taxon>
    </lineage>
</organism>
<protein>
    <submittedName>
        <fullName evidence="1">Uncharacterized protein MANES_09G000200</fullName>
    </submittedName>
</protein>
<proteinExistence type="predicted"/>
<dbReference type="EMBL" id="GGEC01009423">
    <property type="protein sequence ID" value="MBW89906.1"/>
    <property type="molecule type" value="Transcribed_RNA"/>
</dbReference>
<reference evidence="1" key="1">
    <citation type="submission" date="2018-02" db="EMBL/GenBank/DDBJ databases">
        <title>Rhizophora mucronata_Transcriptome.</title>
        <authorList>
            <person name="Meera S.P."/>
            <person name="Sreeshan A."/>
            <person name="Augustine A."/>
        </authorList>
    </citation>
    <scope>NUCLEOTIDE SEQUENCE</scope>
    <source>
        <tissue evidence="1">Leaf</tissue>
    </source>
</reference>